<reference evidence="3" key="1">
    <citation type="journal article" date="2019" name="Int. J. Syst. Evol. Microbiol.">
        <title>The Global Catalogue of Microorganisms (GCM) 10K type strain sequencing project: providing services to taxonomists for standard genome sequencing and annotation.</title>
        <authorList>
            <consortium name="The Broad Institute Genomics Platform"/>
            <consortium name="The Broad Institute Genome Sequencing Center for Infectious Disease"/>
            <person name="Wu L."/>
            <person name="Ma J."/>
        </authorList>
    </citation>
    <scope>NUCLEOTIDE SEQUENCE [LARGE SCALE GENOMIC DNA]</scope>
    <source>
        <strain evidence="3">JCM 12125</strain>
    </source>
</reference>
<gene>
    <name evidence="2" type="ORF">ACFPIE_09025</name>
</gene>
<dbReference type="Proteomes" id="UP001596152">
    <property type="component" value="Unassembled WGS sequence"/>
</dbReference>
<dbReference type="Pfam" id="PF01963">
    <property type="entry name" value="TraB_PrgY_gumN"/>
    <property type="match status" value="1"/>
</dbReference>
<organism evidence="2 3">
    <name type="scientific">Brevundimonas staleyi</name>
    <dbReference type="NCBI Taxonomy" id="74326"/>
    <lineage>
        <taxon>Bacteria</taxon>
        <taxon>Pseudomonadati</taxon>
        <taxon>Pseudomonadota</taxon>
        <taxon>Alphaproteobacteria</taxon>
        <taxon>Caulobacterales</taxon>
        <taxon>Caulobacteraceae</taxon>
        <taxon>Brevundimonas</taxon>
    </lineage>
</organism>
<dbReference type="InterPro" id="IPR002816">
    <property type="entry name" value="TraB/PrgY/GumN_fam"/>
</dbReference>
<evidence type="ECO:0000313" key="2">
    <source>
        <dbReference type="EMBL" id="MFC5344053.1"/>
    </source>
</evidence>
<comment type="caution">
    <text evidence="2">The sequence shown here is derived from an EMBL/GenBank/DDBJ whole genome shotgun (WGS) entry which is preliminary data.</text>
</comment>
<dbReference type="RefSeq" id="WP_374037401.1">
    <property type="nucleotide sequence ID" value="NZ_CP169082.1"/>
</dbReference>
<evidence type="ECO:0000256" key="1">
    <source>
        <dbReference type="SAM" id="SignalP"/>
    </source>
</evidence>
<feature type="signal peptide" evidence="1">
    <location>
        <begin position="1"/>
        <end position="22"/>
    </location>
</feature>
<name>A0ABW0FSW4_9CAUL</name>
<accession>A0ABW0FSW4</accession>
<dbReference type="EMBL" id="JBHSLF010000018">
    <property type="protein sequence ID" value="MFC5344053.1"/>
    <property type="molecule type" value="Genomic_DNA"/>
</dbReference>
<protein>
    <submittedName>
        <fullName evidence="2">TraB/GumN family protein</fullName>
    </submittedName>
</protein>
<evidence type="ECO:0000313" key="3">
    <source>
        <dbReference type="Proteomes" id="UP001596152"/>
    </source>
</evidence>
<feature type="chain" id="PRO_5046045989" evidence="1">
    <location>
        <begin position="23"/>
        <end position="312"/>
    </location>
</feature>
<dbReference type="CDD" id="cd14788">
    <property type="entry name" value="GumN"/>
    <property type="match status" value="1"/>
</dbReference>
<keyword evidence="1" id="KW-0732">Signal</keyword>
<sequence length="312" mass="33568">MRRAMAGLGLVLALAATTPVWAQDADEDRVEDIVVTARRAGAPMWTVERGDSTVILVGAISGVPRDFVWRPEALEEATRRSQRILYPTEARGSMSDVFRILWRIRTISRLPQGTTTADYLPPDLQARLETLMAGEGDGWRTKSFVALSFDLLEKAGRERRTSGAVAAVRDAARRARLSGEPVGIVRGDELVEGLISGPPAQYTPCIGASIAAAEAGPAGAQARLEAWRSLRVTEVLAAPLDQAYDLCWPSGDPEVAPAQREQWRAATQNALSQPGVTVGVAALRLLAEPGGVLDQLEAEGLDVRGPDWKAED</sequence>
<proteinExistence type="predicted"/>
<keyword evidence="3" id="KW-1185">Reference proteome</keyword>